<accession>B9RTU4</accession>
<keyword evidence="7" id="KW-1185">Reference proteome</keyword>
<dbReference type="PANTHER" id="PTHR47965:SF54">
    <property type="entry name" value="PEPTIDASE A1 DOMAIN-CONTAINING PROTEIN"/>
    <property type="match status" value="1"/>
</dbReference>
<evidence type="ECO:0000313" key="7">
    <source>
        <dbReference type="Proteomes" id="UP000008311"/>
    </source>
</evidence>
<keyword evidence="4" id="KW-0732">Signal</keyword>
<dbReference type="Pfam" id="PF14543">
    <property type="entry name" value="TAXi_N"/>
    <property type="match status" value="1"/>
</dbReference>
<evidence type="ECO:0000259" key="5">
    <source>
        <dbReference type="PROSITE" id="PS51767"/>
    </source>
</evidence>
<name>B9RTU4_RICCO</name>
<dbReference type="GO" id="GO:0005576">
    <property type="term" value="C:extracellular region"/>
    <property type="evidence" value="ECO:0007669"/>
    <property type="project" value="UniProtKB-SubCell"/>
</dbReference>
<dbReference type="OrthoDB" id="1904546at2759"/>
<dbReference type="PROSITE" id="PS51767">
    <property type="entry name" value="PEPTIDASE_A1"/>
    <property type="match status" value="1"/>
</dbReference>
<dbReference type="Gene3D" id="2.40.70.10">
    <property type="entry name" value="Acid Proteases"/>
    <property type="match status" value="2"/>
</dbReference>
<dbReference type="SUPFAM" id="SSF50630">
    <property type="entry name" value="Acid proteases"/>
    <property type="match status" value="1"/>
</dbReference>
<dbReference type="GO" id="GO:0006508">
    <property type="term" value="P:proteolysis"/>
    <property type="evidence" value="ECO:0007669"/>
    <property type="project" value="InterPro"/>
</dbReference>
<dbReference type="FunFam" id="2.40.70.10:FF:000041">
    <property type="entry name" value="Basic 7S globulin"/>
    <property type="match status" value="1"/>
</dbReference>
<dbReference type="EMBL" id="EQ973814">
    <property type="protein sequence ID" value="EEF45326.1"/>
    <property type="molecule type" value="Genomic_DNA"/>
</dbReference>
<dbReference type="InterPro" id="IPR033868">
    <property type="entry name" value="Xylanase_inhibitor_I-like"/>
</dbReference>
<organism evidence="6 7">
    <name type="scientific">Ricinus communis</name>
    <name type="common">Castor bean</name>
    <dbReference type="NCBI Taxonomy" id="3988"/>
    <lineage>
        <taxon>Eukaryota</taxon>
        <taxon>Viridiplantae</taxon>
        <taxon>Streptophyta</taxon>
        <taxon>Embryophyta</taxon>
        <taxon>Tracheophyta</taxon>
        <taxon>Spermatophyta</taxon>
        <taxon>Magnoliopsida</taxon>
        <taxon>eudicotyledons</taxon>
        <taxon>Gunneridae</taxon>
        <taxon>Pentapetalae</taxon>
        <taxon>rosids</taxon>
        <taxon>fabids</taxon>
        <taxon>Malpighiales</taxon>
        <taxon>Euphorbiaceae</taxon>
        <taxon>Acalyphoideae</taxon>
        <taxon>Acalypheae</taxon>
        <taxon>Ricinus</taxon>
    </lineage>
</organism>
<dbReference type="Pfam" id="PF14541">
    <property type="entry name" value="TAXi_C"/>
    <property type="match status" value="1"/>
</dbReference>
<protein>
    <submittedName>
        <fullName evidence="6">Basic 7S globulin 2 small subunit, putative</fullName>
    </submittedName>
</protein>
<dbReference type="InterPro" id="IPR033121">
    <property type="entry name" value="PEPTIDASE_A1"/>
</dbReference>
<evidence type="ECO:0000256" key="4">
    <source>
        <dbReference type="ARBA" id="ARBA00022729"/>
    </source>
</evidence>
<keyword evidence="3" id="KW-0964">Secreted</keyword>
<sequence>METTEGCKGTIINRAFASFTSSLLPLTSSLTSSTMSSLFCSFLLLCSLLFCISPSTAETVPFRPKALVLPVFKDKCTNQYITQIKQRTPLVPVKLIVDLGARFMWVDCEEGYVSSSYTPVSCDSLLCKLANSLACATECNSTPKPGCHNNTCAHSPENPVIRLGTSGQIGQDVVSLQSFNGKTPDRIVSVPNFPFVCGPTFLLENLADGVTGLAGLGNSNISLPAQFSSAFGFPKKFAVCLSNSTKSNGLIFFGDGPYSNLPNDLTYTPLIHNPVSTAGGSYLGEASVEYFIGVKSIRIGGKDVKFNKTLLSIDSEGKGGTKISTVDPYTVLHTSIYKAVVKAFVKEMDKKFIPQVQPPIAPFGACFQSIVIDSNEFGPVLPFIDLVLEGQGSVTWRIWGANSMVKISSLVMCLGFVDGGIEPRTSIVIGGRQIEDNLLQFDLASSKLGFSSSLLVKNATCSNSKFIPV</sequence>
<dbReference type="OMA" id="FERATCT"/>
<dbReference type="InParanoid" id="B9RTU4"/>
<dbReference type="InterPro" id="IPR001461">
    <property type="entry name" value="Aspartic_peptidase_A1"/>
</dbReference>
<evidence type="ECO:0000256" key="3">
    <source>
        <dbReference type="ARBA" id="ARBA00022525"/>
    </source>
</evidence>
<dbReference type="STRING" id="3988.B9RTU4"/>
<feature type="domain" description="Peptidase A1" evidence="5">
    <location>
        <begin position="80"/>
        <end position="451"/>
    </location>
</feature>
<dbReference type="AlphaFoldDB" id="B9RTU4"/>
<dbReference type="eggNOG" id="KOG1339">
    <property type="taxonomic scope" value="Eukaryota"/>
</dbReference>
<dbReference type="Proteomes" id="UP000008311">
    <property type="component" value="Unassembled WGS sequence"/>
</dbReference>
<dbReference type="FunFam" id="2.40.70.10:FF:000045">
    <property type="entry name" value="Basic 7S globulin"/>
    <property type="match status" value="1"/>
</dbReference>
<dbReference type="InterPro" id="IPR032799">
    <property type="entry name" value="TAXi_C"/>
</dbReference>
<dbReference type="InterPro" id="IPR032861">
    <property type="entry name" value="TAXi_N"/>
</dbReference>
<dbReference type="CDD" id="cd05489">
    <property type="entry name" value="xylanase_inhibitor_I_like"/>
    <property type="match status" value="1"/>
</dbReference>
<evidence type="ECO:0000256" key="2">
    <source>
        <dbReference type="ARBA" id="ARBA00007447"/>
    </source>
</evidence>
<reference evidence="7" key="1">
    <citation type="journal article" date="2010" name="Nat. Biotechnol.">
        <title>Draft genome sequence of the oilseed species Ricinus communis.</title>
        <authorList>
            <person name="Chan A.P."/>
            <person name="Crabtree J."/>
            <person name="Zhao Q."/>
            <person name="Lorenzi H."/>
            <person name="Orvis J."/>
            <person name="Puiu D."/>
            <person name="Melake-Berhan A."/>
            <person name="Jones K.M."/>
            <person name="Redman J."/>
            <person name="Chen G."/>
            <person name="Cahoon E.B."/>
            <person name="Gedil M."/>
            <person name="Stanke M."/>
            <person name="Haas B.J."/>
            <person name="Wortman J.R."/>
            <person name="Fraser-Liggett C.M."/>
            <person name="Ravel J."/>
            <person name="Rabinowicz P.D."/>
        </authorList>
    </citation>
    <scope>NUCLEOTIDE SEQUENCE [LARGE SCALE GENOMIC DNA]</scope>
    <source>
        <strain evidence="7">cv. Hale</strain>
    </source>
</reference>
<evidence type="ECO:0000256" key="1">
    <source>
        <dbReference type="ARBA" id="ARBA00004239"/>
    </source>
</evidence>
<comment type="subcellular location">
    <subcellularLocation>
        <location evidence="1">Secreted</location>
        <location evidence="1">Extracellular space</location>
    </subcellularLocation>
</comment>
<evidence type="ECO:0000313" key="6">
    <source>
        <dbReference type="EMBL" id="EEF45326.1"/>
    </source>
</evidence>
<gene>
    <name evidence="6" type="ORF">RCOM_0912810</name>
</gene>
<dbReference type="InterPro" id="IPR021109">
    <property type="entry name" value="Peptidase_aspartic_dom_sf"/>
</dbReference>
<proteinExistence type="inferred from homology"/>
<dbReference type="PANTHER" id="PTHR47965">
    <property type="entry name" value="ASPARTYL PROTEASE-RELATED"/>
    <property type="match status" value="1"/>
</dbReference>
<comment type="similarity">
    <text evidence="2">Belongs to the peptidase A1 family.</text>
</comment>
<dbReference type="GO" id="GO:0004190">
    <property type="term" value="F:aspartic-type endopeptidase activity"/>
    <property type="evidence" value="ECO:0007669"/>
    <property type="project" value="InterPro"/>
</dbReference>